<dbReference type="Proteomes" id="UP000050502">
    <property type="component" value="Unassembled WGS sequence"/>
</dbReference>
<evidence type="ECO:0000313" key="3">
    <source>
        <dbReference type="Proteomes" id="UP000037784"/>
    </source>
</evidence>
<dbReference type="STRING" id="872965.SE16_03445"/>
<reference evidence="3" key="3">
    <citation type="submission" date="2015-08" db="EMBL/GenBank/DDBJ databases">
        <title>Draft Genome Sequence of a Heterotrophic Facultative Anaerobic Bacterium Ardenticatena maritima Strain 110S.</title>
        <authorList>
            <person name="Kawaichi S."/>
            <person name="Yoshida T."/>
            <person name="Sako Y."/>
            <person name="Nakamura R."/>
        </authorList>
    </citation>
    <scope>NUCLEOTIDE SEQUENCE [LARGE SCALE GENOMIC DNA]</scope>
    <source>
        <strain evidence="3">110S</strain>
    </source>
</reference>
<dbReference type="RefSeq" id="WP_054492338.1">
    <property type="nucleotide sequence ID" value="NZ_BBZA01000055.1"/>
</dbReference>
<reference evidence="1 3" key="1">
    <citation type="journal article" date="2015" name="Genome Announc.">
        <title>Draft Genome Sequence of a Heterotrophic Facultative Anaerobic Thermophilic Bacterium, Ardenticatena maritima Strain 110ST.</title>
        <authorList>
            <person name="Kawaichi S."/>
            <person name="Yoshida T."/>
            <person name="Sako Y."/>
            <person name="Nakamura R."/>
        </authorList>
    </citation>
    <scope>NUCLEOTIDE SEQUENCE [LARGE SCALE GENOMIC DNA]</scope>
    <source>
        <strain evidence="1 3">110S</strain>
    </source>
</reference>
<dbReference type="EMBL" id="BBZA01000055">
    <property type="protein sequence ID" value="GAP62407.1"/>
    <property type="molecule type" value="Genomic_DNA"/>
</dbReference>
<evidence type="ECO:0008006" key="5">
    <source>
        <dbReference type="Google" id="ProtNLM"/>
    </source>
</evidence>
<sequence length="288" mass="32906">MQFAINYSPEAAELYTEGAITFDMFKCPDWPDLIAQAQQLAPTYVHFPLHAGLTADDLNARADDIAHWLNTTDTYFVNTHLHLPDESGVSPADAETALRAHLHTLVARWGRERVIAENIPHKPHESPLRRAVVEPATIRRVVEDADCGFLLDLSHAWITAQTLGIPPRDYISQLPVERLRELHITGIMWLDTETYERLLKNTNVHVDWTGEQWVDHMAMTDNEWDLLAWALDNIRQGRWGTPRTITFEYGGVGSLFRLFSKRDVIAAQVPRFMQMIHGTPTLQHEPHP</sequence>
<comment type="caution">
    <text evidence="1">The sequence shown here is derived from an EMBL/GenBank/DDBJ whole genome shotgun (WGS) entry which is preliminary data.</text>
</comment>
<dbReference type="SUPFAM" id="SSF51658">
    <property type="entry name" value="Xylose isomerase-like"/>
    <property type="match status" value="1"/>
</dbReference>
<proteinExistence type="predicted"/>
<dbReference type="OrthoDB" id="9763101at2"/>
<reference evidence="2 4" key="2">
    <citation type="submission" date="2015-07" db="EMBL/GenBank/DDBJ databases">
        <title>Whole genome sequence of Ardenticatena maritima DSM 23922.</title>
        <authorList>
            <person name="Hemp J."/>
            <person name="Ward L.M."/>
            <person name="Pace L.A."/>
            <person name="Fischer W.W."/>
        </authorList>
    </citation>
    <scope>NUCLEOTIDE SEQUENCE [LARGE SCALE GENOMIC DNA]</scope>
    <source>
        <strain evidence="2 4">110S</strain>
    </source>
</reference>
<dbReference type="InterPro" id="IPR036237">
    <property type="entry name" value="Xyl_isomerase-like_sf"/>
</dbReference>
<dbReference type="Proteomes" id="UP000037784">
    <property type="component" value="Unassembled WGS sequence"/>
</dbReference>
<dbReference type="Gene3D" id="3.20.20.150">
    <property type="entry name" value="Divalent-metal-dependent TIM barrel enzymes"/>
    <property type="match status" value="1"/>
</dbReference>
<protein>
    <recommendedName>
        <fullName evidence="5">Xylose isomerase-like TIM barrel domain-containing protein</fullName>
    </recommendedName>
</protein>
<dbReference type="AlphaFoldDB" id="A0A0M9UC27"/>
<keyword evidence="3" id="KW-1185">Reference proteome</keyword>
<evidence type="ECO:0000313" key="4">
    <source>
        <dbReference type="Proteomes" id="UP000050502"/>
    </source>
</evidence>
<evidence type="ECO:0000313" key="1">
    <source>
        <dbReference type="EMBL" id="GAP62407.1"/>
    </source>
</evidence>
<dbReference type="EMBL" id="LGKN01000003">
    <property type="protein sequence ID" value="KPL89497.1"/>
    <property type="molecule type" value="Genomic_DNA"/>
</dbReference>
<accession>A0A0M9UC27</accession>
<dbReference type="InParanoid" id="A0A0M9UC27"/>
<organism evidence="1 3">
    <name type="scientific">Ardenticatena maritima</name>
    <dbReference type="NCBI Taxonomy" id="872965"/>
    <lineage>
        <taxon>Bacteria</taxon>
        <taxon>Bacillati</taxon>
        <taxon>Chloroflexota</taxon>
        <taxon>Ardenticatenia</taxon>
        <taxon>Ardenticatenales</taxon>
        <taxon>Ardenticatenaceae</taxon>
        <taxon>Ardenticatena</taxon>
    </lineage>
</organism>
<evidence type="ECO:0000313" key="2">
    <source>
        <dbReference type="EMBL" id="KPL89497.1"/>
    </source>
</evidence>
<name>A0A0M9UC27_9CHLR</name>
<gene>
    <name evidence="1" type="ORF">ARMA_0830</name>
    <name evidence="2" type="ORF">SE16_03445</name>
</gene>
<dbReference type="InterPro" id="IPR007801">
    <property type="entry name" value="MbnB/TglH/ChrH"/>
</dbReference>
<dbReference type="Pfam" id="PF05114">
    <property type="entry name" value="MbnB_TglH_ChrH"/>
    <property type="match status" value="1"/>
</dbReference>